<evidence type="ECO:0000313" key="2">
    <source>
        <dbReference type="Proteomes" id="UP000291116"/>
    </source>
</evidence>
<keyword evidence="2" id="KW-1185">Reference proteome</keyword>
<gene>
    <name evidence="1" type="ORF">PSNMU_V1.4_AUG-EV-PASAV3_0102540</name>
</gene>
<dbReference type="AlphaFoldDB" id="A0A448ZMF3"/>
<reference evidence="1 2" key="1">
    <citation type="submission" date="2019-01" db="EMBL/GenBank/DDBJ databases">
        <authorList>
            <person name="Ferrante I. M."/>
        </authorList>
    </citation>
    <scope>NUCLEOTIDE SEQUENCE [LARGE SCALE GENOMIC DNA]</scope>
    <source>
        <strain evidence="1 2">B856</strain>
    </source>
</reference>
<name>A0A448ZMF3_9STRA</name>
<sequence length="98" mass="11541">MKNGRSYLLSQIRHHSVNCIPHEDDVTIGPTSEEFRCSVVKVTLLHRIRWRCVENSHNFVRPPFVQRFDVLNQIFLGIRLIFSLCTTPSGRRFFGARW</sequence>
<accession>A0A448ZMF3</accession>
<proteinExistence type="predicted"/>
<protein>
    <submittedName>
        <fullName evidence="1">Uncharacterized protein</fullName>
    </submittedName>
</protein>
<dbReference type="Proteomes" id="UP000291116">
    <property type="component" value="Unassembled WGS sequence"/>
</dbReference>
<dbReference type="EMBL" id="CAACVS010000531">
    <property type="protein sequence ID" value="VEU43205.1"/>
    <property type="molecule type" value="Genomic_DNA"/>
</dbReference>
<organism evidence="1 2">
    <name type="scientific">Pseudo-nitzschia multistriata</name>
    <dbReference type="NCBI Taxonomy" id="183589"/>
    <lineage>
        <taxon>Eukaryota</taxon>
        <taxon>Sar</taxon>
        <taxon>Stramenopiles</taxon>
        <taxon>Ochrophyta</taxon>
        <taxon>Bacillariophyta</taxon>
        <taxon>Bacillariophyceae</taxon>
        <taxon>Bacillariophycidae</taxon>
        <taxon>Bacillariales</taxon>
        <taxon>Bacillariaceae</taxon>
        <taxon>Pseudo-nitzschia</taxon>
    </lineage>
</organism>
<evidence type="ECO:0000313" key="1">
    <source>
        <dbReference type="EMBL" id="VEU43205.1"/>
    </source>
</evidence>